<evidence type="ECO:0000313" key="2">
    <source>
        <dbReference type="EMBL" id="CAF1822821.1"/>
    </source>
</evidence>
<dbReference type="InterPro" id="IPR036869">
    <property type="entry name" value="J_dom_sf"/>
</dbReference>
<feature type="domain" description="J" evidence="1">
    <location>
        <begin position="5"/>
        <end position="37"/>
    </location>
</feature>
<sequence length="98" mass="10993">MMCSALQSEIKKAYYIKARQVHPDKSPNDPQAAHSFQANEIKKSDLLVQMMNVKCRSQIIYVYNSHVRFIDAASGGCVNKMLFDGDKNNKAGDAENPK</sequence>
<name>A0A816JS66_BRANA</name>
<proteinExistence type="predicted"/>
<dbReference type="Gene3D" id="1.10.287.110">
    <property type="entry name" value="DnaJ domain"/>
    <property type="match status" value="1"/>
</dbReference>
<dbReference type="Pfam" id="PF00226">
    <property type="entry name" value="DnaJ"/>
    <property type="match status" value="1"/>
</dbReference>
<accession>A0A816JS66</accession>
<dbReference type="EMBL" id="HG994368">
    <property type="protein sequence ID" value="CAF1822821.1"/>
    <property type="molecule type" value="Genomic_DNA"/>
</dbReference>
<organism evidence="2">
    <name type="scientific">Brassica napus</name>
    <name type="common">Rape</name>
    <dbReference type="NCBI Taxonomy" id="3708"/>
    <lineage>
        <taxon>Eukaryota</taxon>
        <taxon>Viridiplantae</taxon>
        <taxon>Streptophyta</taxon>
        <taxon>Embryophyta</taxon>
        <taxon>Tracheophyta</taxon>
        <taxon>Spermatophyta</taxon>
        <taxon>Magnoliopsida</taxon>
        <taxon>eudicotyledons</taxon>
        <taxon>Gunneridae</taxon>
        <taxon>Pentapetalae</taxon>
        <taxon>rosids</taxon>
        <taxon>malvids</taxon>
        <taxon>Brassicales</taxon>
        <taxon>Brassicaceae</taxon>
        <taxon>Brassiceae</taxon>
        <taxon>Brassica</taxon>
    </lineage>
</organism>
<dbReference type="CDD" id="cd06257">
    <property type="entry name" value="DnaJ"/>
    <property type="match status" value="1"/>
</dbReference>
<reference evidence="2" key="1">
    <citation type="submission" date="2021-01" db="EMBL/GenBank/DDBJ databases">
        <authorList>
            <consortium name="Genoscope - CEA"/>
            <person name="William W."/>
        </authorList>
    </citation>
    <scope>NUCLEOTIDE SEQUENCE</scope>
</reference>
<dbReference type="SUPFAM" id="SSF46565">
    <property type="entry name" value="Chaperone J-domain"/>
    <property type="match status" value="1"/>
</dbReference>
<dbReference type="AlphaFoldDB" id="A0A816JS66"/>
<evidence type="ECO:0000259" key="1">
    <source>
        <dbReference type="Pfam" id="PF00226"/>
    </source>
</evidence>
<dbReference type="InterPro" id="IPR001623">
    <property type="entry name" value="DnaJ_domain"/>
</dbReference>
<dbReference type="Proteomes" id="UP001295469">
    <property type="component" value="Chromosome C04"/>
</dbReference>
<protein>
    <submittedName>
        <fullName evidence="2">(rape) hypothetical protein</fullName>
    </submittedName>
</protein>
<gene>
    <name evidence="2" type="ORF">DARMORV10_C04P16990.1</name>
</gene>